<evidence type="ECO:0000313" key="1">
    <source>
        <dbReference type="EMBL" id="EEN60661.1"/>
    </source>
</evidence>
<evidence type="ECO:0008006" key="2">
    <source>
        <dbReference type="Google" id="ProtNLM"/>
    </source>
</evidence>
<organism>
    <name type="scientific">Branchiostoma floridae</name>
    <name type="common">Florida lancelet</name>
    <name type="synonym">Amphioxus</name>
    <dbReference type="NCBI Taxonomy" id="7739"/>
    <lineage>
        <taxon>Eukaryota</taxon>
        <taxon>Metazoa</taxon>
        <taxon>Chordata</taxon>
        <taxon>Cephalochordata</taxon>
        <taxon>Leptocardii</taxon>
        <taxon>Amphioxiformes</taxon>
        <taxon>Branchiostomatidae</taxon>
        <taxon>Branchiostoma</taxon>
    </lineage>
</organism>
<sequence>MPTLSYYRQGSPSCEISHNLFADFYIHQWSLVRGYKTLGFGESLDIIRATFGKMKSPCPADDPRLTIQDMTFGDVKVKLYRPKARRGEQLAGVLYFHGGGWAFGSVGKNHYLSVVICFVTDLM</sequence>
<dbReference type="Gene3D" id="3.40.50.1820">
    <property type="entry name" value="alpha/beta hydrolase"/>
    <property type="match status" value="1"/>
</dbReference>
<accession>C3YGE0</accession>
<protein>
    <recommendedName>
        <fullName evidence="2">Alpha/beta hydrolase fold-3 domain-containing protein</fullName>
    </recommendedName>
</protein>
<dbReference type="SUPFAM" id="SSF53474">
    <property type="entry name" value="alpha/beta-Hydrolases"/>
    <property type="match status" value="1"/>
</dbReference>
<dbReference type="STRING" id="7739.C3YGE0"/>
<gene>
    <name evidence="1" type="ORF">BRAFLDRAFT_92884</name>
</gene>
<reference evidence="1" key="1">
    <citation type="journal article" date="2008" name="Nature">
        <title>The amphioxus genome and the evolution of the chordate karyotype.</title>
        <authorList>
            <consortium name="US DOE Joint Genome Institute (JGI-PGF)"/>
            <person name="Putnam N.H."/>
            <person name="Butts T."/>
            <person name="Ferrier D.E.K."/>
            <person name="Furlong R.F."/>
            <person name="Hellsten U."/>
            <person name="Kawashima T."/>
            <person name="Robinson-Rechavi M."/>
            <person name="Shoguchi E."/>
            <person name="Terry A."/>
            <person name="Yu J.-K."/>
            <person name="Benito-Gutierrez E.L."/>
            <person name="Dubchak I."/>
            <person name="Garcia-Fernandez J."/>
            <person name="Gibson-Brown J.J."/>
            <person name="Grigoriev I.V."/>
            <person name="Horton A.C."/>
            <person name="de Jong P.J."/>
            <person name="Jurka J."/>
            <person name="Kapitonov V.V."/>
            <person name="Kohara Y."/>
            <person name="Kuroki Y."/>
            <person name="Lindquist E."/>
            <person name="Lucas S."/>
            <person name="Osoegawa K."/>
            <person name="Pennacchio L.A."/>
            <person name="Salamov A.A."/>
            <person name="Satou Y."/>
            <person name="Sauka-Spengler T."/>
            <person name="Schmutz J."/>
            <person name="Shin-I T."/>
            <person name="Toyoda A."/>
            <person name="Bronner-Fraser M."/>
            <person name="Fujiyama A."/>
            <person name="Holland L.Z."/>
            <person name="Holland P.W.H."/>
            <person name="Satoh N."/>
            <person name="Rokhsar D.S."/>
        </authorList>
    </citation>
    <scope>NUCLEOTIDE SEQUENCE [LARGE SCALE GENOMIC DNA]</scope>
    <source>
        <strain evidence="1">S238N-H82</strain>
        <tissue evidence="1">Testes</tissue>
    </source>
</reference>
<name>C3YGE0_BRAFL</name>
<dbReference type="EMBL" id="GG666511">
    <property type="protein sequence ID" value="EEN60661.1"/>
    <property type="molecule type" value="Genomic_DNA"/>
</dbReference>
<dbReference type="InParanoid" id="C3YGE0"/>
<dbReference type="InterPro" id="IPR029058">
    <property type="entry name" value="AB_hydrolase_fold"/>
</dbReference>
<dbReference type="AlphaFoldDB" id="C3YGE0"/>
<proteinExistence type="predicted"/>